<dbReference type="Pfam" id="PF12704">
    <property type="entry name" value="MacB_PCD"/>
    <property type="match status" value="1"/>
</dbReference>
<dbReference type="GO" id="GO:0098797">
    <property type="term" value="C:plasma membrane protein complex"/>
    <property type="evidence" value="ECO:0007669"/>
    <property type="project" value="TreeGrafter"/>
</dbReference>
<dbReference type="InterPro" id="IPR051447">
    <property type="entry name" value="Lipoprotein-release_system"/>
</dbReference>
<keyword evidence="7 8" id="KW-0472">Membrane</keyword>
<evidence type="ECO:0000256" key="5">
    <source>
        <dbReference type="ARBA" id="ARBA00022692"/>
    </source>
</evidence>
<feature type="domain" description="MacB-like periplasmic core" evidence="10">
    <location>
        <begin position="64"/>
        <end position="286"/>
    </location>
</feature>
<reference evidence="11 12" key="1">
    <citation type="submission" date="2017-10" db="EMBL/GenBank/DDBJ databases">
        <title>Novel microbial diversity and functional potential in the marine mammal oral microbiome.</title>
        <authorList>
            <person name="Dudek N.K."/>
            <person name="Sun C.L."/>
            <person name="Burstein D."/>
            <person name="Kantor R.S."/>
            <person name="Aliaga Goltsman D.S."/>
            <person name="Bik E.M."/>
            <person name="Thomas B.C."/>
            <person name="Banfield J.F."/>
            <person name="Relman D.A."/>
        </authorList>
    </citation>
    <scope>NUCLEOTIDE SEQUENCE [LARGE SCALE GENOMIC DNA]</scope>
    <source>
        <strain evidence="11">DOLJORAL78_47_16</strain>
    </source>
</reference>
<feature type="transmembrane region" description="Helical" evidence="8">
    <location>
        <begin position="416"/>
        <end position="435"/>
    </location>
</feature>
<evidence type="ECO:0000256" key="1">
    <source>
        <dbReference type="ARBA" id="ARBA00004651"/>
    </source>
</evidence>
<keyword evidence="6 8" id="KW-1133">Transmembrane helix</keyword>
<organism evidence="11 12">
    <name type="scientific">candidate division KSB3 bacterium</name>
    <dbReference type="NCBI Taxonomy" id="2044937"/>
    <lineage>
        <taxon>Bacteria</taxon>
        <taxon>candidate division KSB3</taxon>
    </lineage>
</organism>
<accession>A0A2G6KIF3</accession>
<evidence type="ECO:0000259" key="9">
    <source>
        <dbReference type="Pfam" id="PF02687"/>
    </source>
</evidence>
<evidence type="ECO:0000256" key="4">
    <source>
        <dbReference type="ARBA" id="ARBA00022475"/>
    </source>
</evidence>
<keyword evidence="4" id="KW-1003">Cell membrane</keyword>
<sequence>MRFACSSTNGTFELRKISLSGQYNQKDMLKMLKQQIYTSSGYELFVSWRYLRSKRKDVFISLISIISISGVALGVMAMIIVLAVMTGLTGELRDKILGTHSHIMIFQRGGWVTDYQQLKRNIEQTPHVIGVSPFIFRQAMLQSEKNSLEITVKGIDLQAEQTTSDLTLNIREGQCDFLEMDNSENLPGHGILLGTHLAESLNVSVGDSVSLISPMRDKDSEWPVPKSRIFQITGIFEYGMYEYDSSLVYISLRAAQDYFQTESLVTGVEVKVDNIFKADTIADRLQGELGFQYSVRDWSDMNKNLFSVFGLYKKAMFMLLALIILVACLNIASTLIMMVMEKNHDIAILKSMGASASSIMKLFILQGLFIGVVGTTIGSLLGYLVCRIADTFHLIRLEGGVYYLNYLPFRMMPLDFTLVVVSSLVICLLSTLYPARQAARLDPAVALRCE</sequence>
<protein>
    <submittedName>
        <fullName evidence="11">Lipoprotein-releasing system transmembrane subunit LolC</fullName>
    </submittedName>
</protein>
<dbReference type="EMBL" id="PDSK01000082">
    <property type="protein sequence ID" value="PIE34589.1"/>
    <property type="molecule type" value="Genomic_DNA"/>
</dbReference>
<keyword evidence="5 8" id="KW-0812">Transmembrane</keyword>
<proteinExistence type="inferred from homology"/>
<feature type="transmembrane region" description="Helical" evidence="8">
    <location>
        <begin position="315"/>
        <end position="341"/>
    </location>
</feature>
<evidence type="ECO:0000256" key="3">
    <source>
        <dbReference type="ARBA" id="ARBA00022448"/>
    </source>
</evidence>
<keyword evidence="11" id="KW-0449">Lipoprotein</keyword>
<keyword evidence="3" id="KW-0813">Transport</keyword>
<dbReference type="GO" id="GO:0042953">
    <property type="term" value="P:lipoprotein transport"/>
    <property type="evidence" value="ECO:0007669"/>
    <property type="project" value="InterPro"/>
</dbReference>
<dbReference type="AlphaFoldDB" id="A0A2G6KIF3"/>
<gene>
    <name evidence="11" type="ORF">CSA56_07295</name>
</gene>
<evidence type="ECO:0000256" key="2">
    <source>
        <dbReference type="ARBA" id="ARBA00005236"/>
    </source>
</evidence>
<dbReference type="InterPro" id="IPR025857">
    <property type="entry name" value="MacB_PCD"/>
</dbReference>
<evidence type="ECO:0000256" key="6">
    <source>
        <dbReference type="ARBA" id="ARBA00022989"/>
    </source>
</evidence>
<evidence type="ECO:0000259" key="10">
    <source>
        <dbReference type="Pfam" id="PF12704"/>
    </source>
</evidence>
<dbReference type="PANTHER" id="PTHR30489:SF0">
    <property type="entry name" value="LIPOPROTEIN-RELEASING SYSTEM TRANSMEMBRANE PROTEIN LOLE"/>
    <property type="match status" value="1"/>
</dbReference>
<evidence type="ECO:0000313" key="12">
    <source>
        <dbReference type="Proteomes" id="UP000230821"/>
    </source>
</evidence>
<dbReference type="GO" id="GO:0044874">
    <property type="term" value="P:lipoprotein localization to outer membrane"/>
    <property type="evidence" value="ECO:0007669"/>
    <property type="project" value="TreeGrafter"/>
</dbReference>
<evidence type="ECO:0000256" key="8">
    <source>
        <dbReference type="SAM" id="Phobius"/>
    </source>
</evidence>
<feature type="transmembrane region" description="Helical" evidence="8">
    <location>
        <begin position="362"/>
        <end position="385"/>
    </location>
</feature>
<dbReference type="NCBIfam" id="TIGR02212">
    <property type="entry name" value="lolCE"/>
    <property type="match status" value="1"/>
</dbReference>
<feature type="domain" description="ABC3 transporter permease C-terminal" evidence="9">
    <location>
        <begin position="318"/>
        <end position="443"/>
    </location>
</feature>
<comment type="subcellular location">
    <subcellularLocation>
        <location evidence="1">Cell membrane</location>
        <topology evidence="1">Multi-pass membrane protein</topology>
    </subcellularLocation>
</comment>
<feature type="transmembrane region" description="Helical" evidence="8">
    <location>
        <begin position="58"/>
        <end position="85"/>
    </location>
</feature>
<evidence type="ECO:0000256" key="7">
    <source>
        <dbReference type="ARBA" id="ARBA00023136"/>
    </source>
</evidence>
<comment type="caution">
    <text evidence="11">The sequence shown here is derived from an EMBL/GenBank/DDBJ whole genome shotgun (WGS) entry which is preliminary data.</text>
</comment>
<dbReference type="InterPro" id="IPR003838">
    <property type="entry name" value="ABC3_permease_C"/>
</dbReference>
<name>A0A2G6KIF3_9BACT</name>
<dbReference type="PANTHER" id="PTHR30489">
    <property type="entry name" value="LIPOPROTEIN-RELEASING SYSTEM TRANSMEMBRANE PROTEIN LOLE"/>
    <property type="match status" value="1"/>
</dbReference>
<dbReference type="Pfam" id="PF02687">
    <property type="entry name" value="FtsX"/>
    <property type="match status" value="1"/>
</dbReference>
<dbReference type="InterPro" id="IPR011925">
    <property type="entry name" value="LolCE_TM"/>
</dbReference>
<dbReference type="Proteomes" id="UP000230821">
    <property type="component" value="Unassembled WGS sequence"/>
</dbReference>
<evidence type="ECO:0000313" key="11">
    <source>
        <dbReference type="EMBL" id="PIE34589.1"/>
    </source>
</evidence>
<comment type="similarity">
    <text evidence="2">Belongs to the ABC-4 integral membrane protein family. LolC/E subfamily.</text>
</comment>